<dbReference type="PANTHER" id="PTHR17223">
    <property type="entry name" value="PARATHYROID HORMONE-RELATED"/>
    <property type="match status" value="1"/>
</dbReference>
<comment type="subcellular location">
    <subcellularLocation>
        <location evidence="1">Secreted</location>
    </subcellularLocation>
</comment>
<keyword evidence="3" id="KW-0964">Secreted</keyword>
<dbReference type="Proteomes" id="UP000316079">
    <property type="component" value="Unassembled WGS sequence"/>
</dbReference>
<feature type="compositionally biased region" description="Basic and acidic residues" evidence="6">
    <location>
        <begin position="201"/>
        <end position="212"/>
    </location>
</feature>
<name>A0A553R1D9_9TELE</name>
<evidence type="ECO:0000256" key="5">
    <source>
        <dbReference type="ARBA" id="ARBA00022702"/>
    </source>
</evidence>
<proteinExistence type="inferred from homology"/>
<dbReference type="OrthoDB" id="9892514at2759"/>
<dbReference type="GO" id="GO:0030282">
    <property type="term" value="P:bone mineralization"/>
    <property type="evidence" value="ECO:0007669"/>
    <property type="project" value="InterPro"/>
</dbReference>
<evidence type="ECO:0000256" key="3">
    <source>
        <dbReference type="ARBA" id="ARBA00022525"/>
    </source>
</evidence>
<dbReference type="InterPro" id="IPR001415">
    <property type="entry name" value="PTH/PTH-rel"/>
</dbReference>
<keyword evidence="5" id="KW-0372">Hormone</keyword>
<keyword evidence="8" id="KW-1185">Reference proteome</keyword>
<evidence type="ECO:0000313" key="8">
    <source>
        <dbReference type="Proteomes" id="UP000316079"/>
    </source>
</evidence>
<keyword evidence="4" id="KW-0165">Cleavage on pair of basic residues</keyword>
<evidence type="ECO:0000256" key="4">
    <source>
        <dbReference type="ARBA" id="ARBA00022685"/>
    </source>
</evidence>
<dbReference type="SMART" id="SM00087">
    <property type="entry name" value="PTH"/>
    <property type="match status" value="1"/>
</dbReference>
<accession>A0A553R1D9</accession>
<dbReference type="PANTHER" id="PTHR17223:SF0">
    <property type="entry name" value="PARATHYROID HORMONE-RELATED PROTEIN"/>
    <property type="match status" value="1"/>
</dbReference>
<dbReference type="Pfam" id="PF01279">
    <property type="entry name" value="Parathyroid"/>
    <property type="match status" value="1"/>
</dbReference>
<evidence type="ECO:0000313" key="7">
    <source>
        <dbReference type="EMBL" id="TRY95997.1"/>
    </source>
</evidence>
<evidence type="ECO:0000256" key="1">
    <source>
        <dbReference type="ARBA" id="ARBA00004613"/>
    </source>
</evidence>
<dbReference type="EMBL" id="SRMA01025327">
    <property type="protein sequence ID" value="TRY95997.1"/>
    <property type="molecule type" value="Genomic_DNA"/>
</dbReference>
<dbReference type="InterPro" id="IPR003626">
    <property type="entry name" value="PTH-rel"/>
</dbReference>
<dbReference type="GO" id="GO:0005179">
    <property type="term" value="F:hormone activity"/>
    <property type="evidence" value="ECO:0007669"/>
    <property type="project" value="UniProtKB-KW"/>
</dbReference>
<gene>
    <name evidence="7" type="ORF">DNTS_002158</name>
</gene>
<comment type="caution">
    <text evidence="7">The sequence shown here is derived from an EMBL/GenBank/DDBJ whole genome shotgun (WGS) entry which is preliminary data.</text>
</comment>
<dbReference type="GO" id="GO:0005576">
    <property type="term" value="C:extracellular region"/>
    <property type="evidence" value="ECO:0007669"/>
    <property type="project" value="UniProtKB-SubCell"/>
</dbReference>
<comment type="similarity">
    <text evidence="2">Belongs to the parathyroid hormone family.</text>
</comment>
<dbReference type="AlphaFoldDB" id="A0A553R1D9"/>
<feature type="region of interest" description="Disordered" evidence="6">
    <location>
        <begin position="182"/>
        <end position="212"/>
    </location>
</feature>
<evidence type="ECO:0000256" key="2">
    <source>
        <dbReference type="ARBA" id="ARBA00006307"/>
    </source>
</evidence>
<reference evidence="7 8" key="1">
    <citation type="journal article" date="2019" name="Sci. Data">
        <title>Hybrid genome assembly and annotation of Danionella translucida.</title>
        <authorList>
            <person name="Kadobianskyi M."/>
            <person name="Schulze L."/>
            <person name="Schuelke M."/>
            <person name="Judkewitz B."/>
        </authorList>
    </citation>
    <scope>NUCLEOTIDE SEQUENCE [LARGE SCALE GENOMIC DNA]</scope>
    <source>
        <strain evidence="7 8">Bolton</strain>
    </source>
</reference>
<protein>
    <submittedName>
        <fullName evidence="7">Uncharacterized protein</fullName>
    </submittedName>
</protein>
<dbReference type="STRING" id="623744.A0A553R1D9"/>
<evidence type="ECO:0000256" key="6">
    <source>
        <dbReference type="SAM" id="MobiDB-lite"/>
    </source>
</evidence>
<sequence length="251" mass="29083">MKTTSTTHTGAVVPRRKAVEVQFVTLWVDSWTTQIQGNLVYTLALMSSSLTHKHTLRQACSELTSLLSIRAFQKTEEVFVLRTSGYGLSCLVFLSDDAFTSMLRHWGFAVFLLTVPIPILSKTTTNLSTRQRRSVGHAQMMHDRSRILHDRKRRTWIQELLEQVHTAQAWDSANQSEGSVQWARPKHTPSSKHFPLNFDTGAREEQETSKRLGYDKRHLKPVMKRKSKMCLGRWRETDTRRDRGCLFHMRE</sequence>
<organism evidence="7 8">
    <name type="scientific">Danionella cerebrum</name>
    <dbReference type="NCBI Taxonomy" id="2873325"/>
    <lineage>
        <taxon>Eukaryota</taxon>
        <taxon>Metazoa</taxon>
        <taxon>Chordata</taxon>
        <taxon>Craniata</taxon>
        <taxon>Vertebrata</taxon>
        <taxon>Euteleostomi</taxon>
        <taxon>Actinopterygii</taxon>
        <taxon>Neopterygii</taxon>
        <taxon>Teleostei</taxon>
        <taxon>Ostariophysi</taxon>
        <taxon>Cypriniformes</taxon>
        <taxon>Danionidae</taxon>
        <taxon>Danioninae</taxon>
        <taxon>Danionella</taxon>
    </lineage>
</organism>